<name>A0A8H4A2Z3_GIGMA</name>
<dbReference type="EMBL" id="WTPW01002034">
    <property type="protein sequence ID" value="KAF0400555.1"/>
    <property type="molecule type" value="Genomic_DNA"/>
</dbReference>
<evidence type="ECO:0000313" key="1">
    <source>
        <dbReference type="EMBL" id="KAF0400555.1"/>
    </source>
</evidence>
<proteinExistence type="predicted"/>
<protein>
    <submittedName>
        <fullName evidence="1">Uncharacterized protein</fullName>
    </submittedName>
</protein>
<dbReference type="OrthoDB" id="2384430at2759"/>
<evidence type="ECO:0000313" key="2">
    <source>
        <dbReference type="Proteomes" id="UP000439903"/>
    </source>
</evidence>
<dbReference type="AlphaFoldDB" id="A0A8H4A2Z3"/>
<accession>A0A8H4A2Z3</accession>
<reference evidence="1 2" key="1">
    <citation type="journal article" date="2019" name="Environ. Microbiol.">
        <title>At the nexus of three kingdoms: the genome of the mycorrhizal fungus Gigaspora margarita provides insights into plant, endobacterial and fungal interactions.</title>
        <authorList>
            <person name="Venice F."/>
            <person name="Ghignone S."/>
            <person name="Salvioli di Fossalunga A."/>
            <person name="Amselem J."/>
            <person name="Novero M."/>
            <person name="Xianan X."/>
            <person name="Sedzielewska Toro K."/>
            <person name="Morin E."/>
            <person name="Lipzen A."/>
            <person name="Grigoriev I.V."/>
            <person name="Henrissat B."/>
            <person name="Martin F.M."/>
            <person name="Bonfante P."/>
        </authorList>
    </citation>
    <scope>NUCLEOTIDE SEQUENCE [LARGE SCALE GENOMIC DNA]</scope>
    <source>
        <strain evidence="1 2">BEG34</strain>
    </source>
</reference>
<organism evidence="1 2">
    <name type="scientific">Gigaspora margarita</name>
    <dbReference type="NCBI Taxonomy" id="4874"/>
    <lineage>
        <taxon>Eukaryota</taxon>
        <taxon>Fungi</taxon>
        <taxon>Fungi incertae sedis</taxon>
        <taxon>Mucoromycota</taxon>
        <taxon>Glomeromycotina</taxon>
        <taxon>Glomeromycetes</taxon>
        <taxon>Diversisporales</taxon>
        <taxon>Gigasporaceae</taxon>
        <taxon>Gigaspora</taxon>
    </lineage>
</organism>
<sequence length="91" mass="10259">MGADNNKEIALEWNMKDLISERNRRMTDKKSESVNVAVMLSYSSSSVPLLITHKSHKYPDEKKIFEPYVKAAELGYPNAMNDVSDCYGIGS</sequence>
<comment type="caution">
    <text evidence="1">The sequence shown here is derived from an EMBL/GenBank/DDBJ whole genome shotgun (WGS) entry which is preliminary data.</text>
</comment>
<gene>
    <name evidence="1" type="ORF">F8M41_009556</name>
</gene>
<dbReference type="Proteomes" id="UP000439903">
    <property type="component" value="Unassembled WGS sequence"/>
</dbReference>
<keyword evidence="2" id="KW-1185">Reference proteome</keyword>